<evidence type="ECO:0000313" key="2">
    <source>
        <dbReference type="EMBL" id="THF81861.1"/>
    </source>
</evidence>
<dbReference type="InterPro" id="IPR036108">
    <property type="entry name" value="4pyrrol_syn_uPrphyn_synt_sf"/>
</dbReference>
<dbReference type="PANTHER" id="PTHR40082">
    <property type="entry name" value="BLR5956 PROTEIN"/>
    <property type="match status" value="1"/>
</dbReference>
<name>A0A4S4C2W4_9BACI</name>
<dbReference type="InterPro" id="IPR003754">
    <property type="entry name" value="4pyrrol_synth_uPrphyn_synth"/>
</dbReference>
<dbReference type="CDD" id="cd06578">
    <property type="entry name" value="HemD"/>
    <property type="match status" value="1"/>
</dbReference>
<reference evidence="2 3" key="1">
    <citation type="submission" date="2019-04" db="EMBL/GenBank/DDBJ databases">
        <title>Bacillus sediminilitoris sp. nov., isolated from a tidal flat sediment on the East China Sea.</title>
        <authorList>
            <person name="Wei Y."/>
            <person name="Mao H."/>
            <person name="Fang J."/>
        </authorList>
    </citation>
    <scope>NUCLEOTIDE SEQUENCE [LARGE SCALE GENOMIC DNA]</scope>
    <source>
        <strain evidence="2 3">DSL-17</strain>
    </source>
</reference>
<dbReference type="Proteomes" id="UP000310334">
    <property type="component" value="Unassembled WGS sequence"/>
</dbReference>
<dbReference type="GO" id="GO:0006780">
    <property type="term" value="P:uroporphyrinogen III biosynthetic process"/>
    <property type="evidence" value="ECO:0007669"/>
    <property type="project" value="InterPro"/>
</dbReference>
<dbReference type="Pfam" id="PF02602">
    <property type="entry name" value="HEM4"/>
    <property type="match status" value="1"/>
</dbReference>
<comment type="caution">
    <text evidence="2">The sequence shown here is derived from an EMBL/GenBank/DDBJ whole genome shotgun (WGS) entry which is preliminary data.</text>
</comment>
<evidence type="ECO:0000259" key="1">
    <source>
        <dbReference type="Pfam" id="PF02602"/>
    </source>
</evidence>
<feature type="domain" description="Tetrapyrrole biosynthesis uroporphyrinogen III synthase" evidence="1">
    <location>
        <begin position="24"/>
        <end position="253"/>
    </location>
</feature>
<evidence type="ECO:0000313" key="3">
    <source>
        <dbReference type="Proteomes" id="UP000310334"/>
    </source>
</evidence>
<dbReference type="EMBL" id="SSNT01000003">
    <property type="protein sequence ID" value="THF81861.1"/>
    <property type="molecule type" value="Genomic_DNA"/>
</dbReference>
<dbReference type="InterPro" id="IPR039793">
    <property type="entry name" value="UROS/Hem4"/>
</dbReference>
<dbReference type="PANTHER" id="PTHR40082:SF1">
    <property type="entry name" value="BLR5956 PROTEIN"/>
    <property type="match status" value="1"/>
</dbReference>
<dbReference type="AlphaFoldDB" id="A0A4S4C2W4"/>
<organism evidence="2 3">
    <name type="scientific">Metabacillus sediminilitoris</name>
    <dbReference type="NCBI Taxonomy" id="2567941"/>
    <lineage>
        <taxon>Bacteria</taxon>
        <taxon>Bacillati</taxon>
        <taxon>Bacillota</taxon>
        <taxon>Bacilli</taxon>
        <taxon>Bacillales</taxon>
        <taxon>Bacillaceae</taxon>
        <taxon>Metabacillus</taxon>
    </lineage>
</organism>
<dbReference type="OrthoDB" id="9815856at2"/>
<keyword evidence="3" id="KW-1185">Reference proteome</keyword>
<protein>
    <submittedName>
        <fullName evidence="2">Uroporphyrinogen-III synthase</fullName>
    </submittedName>
</protein>
<proteinExistence type="predicted"/>
<dbReference type="RefSeq" id="WP_136351948.1">
    <property type="nucleotide sequence ID" value="NZ_CP046266.1"/>
</dbReference>
<dbReference type="SUPFAM" id="SSF69618">
    <property type="entry name" value="HemD-like"/>
    <property type="match status" value="1"/>
</dbReference>
<accession>A0A4S4C2W4</accession>
<sequence>METVESPLKGKRVLITRAKQQAKEFVDRIEKAGGIPITAPLLEIKANNTNCQEIQGALENIKNYDCIVFTSANGVTFFKEYLDLWRIPYSSLDHLIAASVGRKTSKQMQTIGVTVSIIPEEYVAEKLTESISEHLPAKSRILVIRGNLARPALVTGLKNCGYDVTDLVVYETIHNLDEAEKLRNYVLQKQLDFITFTSSSTVDSFMKILNSEELRESLQNVTFICIGPITNKTLLEYGFKGFIPASYTIEDMVKLMTELIK</sequence>
<dbReference type="Gene3D" id="3.40.50.10090">
    <property type="match status" value="2"/>
</dbReference>
<gene>
    <name evidence="2" type="ORF">E6W99_04220</name>
</gene>
<dbReference type="GO" id="GO:0004852">
    <property type="term" value="F:uroporphyrinogen-III synthase activity"/>
    <property type="evidence" value="ECO:0007669"/>
    <property type="project" value="InterPro"/>
</dbReference>